<dbReference type="Pfam" id="PF03167">
    <property type="entry name" value="UDG"/>
    <property type="match status" value="1"/>
</dbReference>
<organism evidence="2 3">
    <name type="scientific">Limnohabitans parvus II-B4</name>
    <dbReference type="NCBI Taxonomy" id="1293052"/>
    <lineage>
        <taxon>Bacteria</taxon>
        <taxon>Pseudomonadati</taxon>
        <taxon>Pseudomonadota</taxon>
        <taxon>Betaproteobacteria</taxon>
        <taxon>Burkholderiales</taxon>
        <taxon>Comamonadaceae</taxon>
        <taxon>Limnohabitans</taxon>
    </lineage>
</organism>
<comment type="caution">
    <text evidence="2">The sequence shown here is derived from an EMBL/GenBank/DDBJ whole genome shotgun (WGS) entry which is preliminary data.</text>
</comment>
<gene>
    <name evidence="2" type="ORF">B9Z37_09140</name>
</gene>
<name>A0A315E9F8_9BURK</name>
<dbReference type="Proteomes" id="UP000250790">
    <property type="component" value="Unassembled WGS sequence"/>
</dbReference>
<dbReference type="InterPro" id="IPR005122">
    <property type="entry name" value="Uracil-DNA_glycosylase-like"/>
</dbReference>
<dbReference type="EMBL" id="NESN01000003">
    <property type="protein sequence ID" value="PUE53235.1"/>
    <property type="molecule type" value="Genomic_DNA"/>
</dbReference>
<dbReference type="NCBIfam" id="TIGR04274">
    <property type="entry name" value="hypoxanDNAglyco"/>
    <property type="match status" value="1"/>
</dbReference>
<dbReference type="InterPro" id="IPR026353">
    <property type="entry name" value="Hypoxan-DNA_Glyclase"/>
</dbReference>
<accession>A0A315E9F8</accession>
<evidence type="ECO:0000313" key="3">
    <source>
        <dbReference type="Proteomes" id="UP000250790"/>
    </source>
</evidence>
<dbReference type="RefSeq" id="WP_108312712.1">
    <property type="nucleotide sequence ID" value="NZ_NESN01000003.1"/>
</dbReference>
<proteinExistence type="predicted"/>
<evidence type="ECO:0000259" key="1">
    <source>
        <dbReference type="SMART" id="SM00986"/>
    </source>
</evidence>
<dbReference type="SMART" id="SM00986">
    <property type="entry name" value="UDG"/>
    <property type="match status" value="1"/>
</dbReference>
<sequence length="198" mass="21719">MNGLVQTDASASLLLQGLPPLVCADTRVLVLGSFPSVKSLQLQQYYAHPQNHFWRIMQALWPQAPWPGDKDHARRCQCLLAQGVGVWDVYAQCEREGSLDSAIRQAQLNNFPALLQRCPRLSGIAHNGGESFRHAKAVEKSLLQAGLAEQVTLHRLPSTSPAHASWTFDQKRVAWGAVMQAHGLLSGDAPDRPDTPDA</sequence>
<dbReference type="SUPFAM" id="SSF52141">
    <property type="entry name" value="Uracil-DNA glycosylase-like"/>
    <property type="match status" value="1"/>
</dbReference>
<dbReference type="AlphaFoldDB" id="A0A315E9F8"/>
<reference evidence="2 3" key="1">
    <citation type="submission" date="2017-04" db="EMBL/GenBank/DDBJ databases">
        <title>Unexpected and diverse lifestyles within the genus Limnohabitans.</title>
        <authorList>
            <person name="Kasalicky V."/>
            <person name="Mehrshad M."/>
            <person name="Andrei S.-A."/>
            <person name="Salcher M."/>
            <person name="Kratochvilova H."/>
            <person name="Simek K."/>
            <person name="Ghai R."/>
        </authorList>
    </citation>
    <scope>NUCLEOTIDE SEQUENCE [LARGE SCALE GENOMIC DNA]</scope>
    <source>
        <strain evidence="2 3">II-B4</strain>
    </source>
</reference>
<dbReference type="Gene3D" id="3.40.470.10">
    <property type="entry name" value="Uracil-DNA glycosylase-like domain"/>
    <property type="match status" value="1"/>
</dbReference>
<keyword evidence="3" id="KW-1185">Reference proteome</keyword>
<protein>
    <submittedName>
        <fullName evidence="2">DNA-deoxyinosine glycosylase</fullName>
    </submittedName>
</protein>
<evidence type="ECO:0000313" key="2">
    <source>
        <dbReference type="EMBL" id="PUE53235.1"/>
    </source>
</evidence>
<dbReference type="OrthoDB" id="9799921at2"/>
<dbReference type="CDD" id="cd10032">
    <property type="entry name" value="UDG-F6_HDG"/>
    <property type="match status" value="1"/>
</dbReference>
<dbReference type="InterPro" id="IPR036895">
    <property type="entry name" value="Uracil-DNA_glycosylase-like_sf"/>
</dbReference>
<feature type="domain" description="Uracil-DNA glycosylase-like" evidence="1">
    <location>
        <begin position="19"/>
        <end position="179"/>
    </location>
</feature>
<dbReference type="SMART" id="SM00987">
    <property type="entry name" value="UreE_C"/>
    <property type="match status" value="1"/>
</dbReference>